<dbReference type="STRING" id="1754191.A0A1Y1UW39"/>
<dbReference type="Proteomes" id="UP000193719">
    <property type="component" value="Unassembled WGS sequence"/>
</dbReference>
<protein>
    <submittedName>
        <fullName evidence="2">Uncharacterized protein</fullName>
    </submittedName>
</protein>
<dbReference type="EMBL" id="MCFH01000070">
    <property type="protein sequence ID" value="ORX42158.1"/>
    <property type="molecule type" value="Genomic_DNA"/>
</dbReference>
<feature type="region of interest" description="Disordered" evidence="1">
    <location>
        <begin position="124"/>
        <end position="146"/>
    </location>
</feature>
<feature type="compositionally biased region" description="Low complexity" evidence="1">
    <location>
        <begin position="409"/>
        <end position="421"/>
    </location>
</feature>
<reference evidence="2 3" key="1">
    <citation type="submission" date="2016-08" db="EMBL/GenBank/DDBJ databases">
        <title>Genomes of anaerobic fungi encode conserved fungal cellulosomes for biomass hydrolysis.</title>
        <authorList>
            <consortium name="DOE Joint Genome Institute"/>
            <person name="Haitjema C.H."/>
            <person name="Gilmore S.P."/>
            <person name="Henske J.K."/>
            <person name="Solomon K.V."/>
            <person name="De Groot R."/>
            <person name="Kuo A."/>
            <person name="Mondo S.J."/>
            <person name="Salamov A.A."/>
            <person name="Labutti K."/>
            <person name="Zhao Z."/>
            <person name="Chiniquy J."/>
            <person name="Barry K."/>
            <person name="Brewer H.M."/>
            <person name="Purvine S.O."/>
            <person name="Wright A.T."/>
            <person name="Boxma B."/>
            <person name="Van Alen T."/>
            <person name="Hackstein J.H."/>
            <person name="Baker S.E."/>
            <person name="Grigoriev I.V."/>
            <person name="O'Malley M.A."/>
        </authorList>
    </citation>
    <scope>NUCLEOTIDE SEQUENCE [LARGE SCALE GENOMIC DNA]</scope>
    <source>
        <strain evidence="3">finn</strain>
    </source>
</reference>
<comment type="caution">
    <text evidence="2">The sequence shown here is derived from an EMBL/GenBank/DDBJ whole genome shotgun (WGS) entry which is preliminary data.</text>
</comment>
<dbReference type="AlphaFoldDB" id="A0A1Y1UW39"/>
<evidence type="ECO:0000313" key="2">
    <source>
        <dbReference type="EMBL" id="ORX42158.1"/>
    </source>
</evidence>
<proteinExistence type="predicted"/>
<accession>A0A1Y1UW39</accession>
<name>A0A1Y1UW39_9FUNG</name>
<organism evidence="2 3">
    <name type="scientific">Piromyces finnis</name>
    <dbReference type="NCBI Taxonomy" id="1754191"/>
    <lineage>
        <taxon>Eukaryota</taxon>
        <taxon>Fungi</taxon>
        <taxon>Fungi incertae sedis</taxon>
        <taxon>Chytridiomycota</taxon>
        <taxon>Chytridiomycota incertae sedis</taxon>
        <taxon>Neocallimastigomycetes</taxon>
        <taxon>Neocallimastigales</taxon>
        <taxon>Neocallimastigaceae</taxon>
        <taxon>Piromyces</taxon>
    </lineage>
</organism>
<sequence length="465" mass="54879">MNFDENNFKIPKEIYEPSYLAKKLTVLFTTSPISSNPSTAIIDEVFNGCLNVKNLEYCKKIIICDGYRLYKKSVYKAGRIKNEKEVENYYKFIYKVQERIKNEYYNNIQPNSLHDKPVKDFECTTKNEDESNNNNNNNNDDDNKEIVIRKKRKFNTNENKNNKLFFGPIDYNLKIDKINPDNCTIDVPDKEISFIQKDEVCEMVKVDDRTPRWKRVIPQHINYITPYTKIIRIQQRVGFGFAVKEALKQIDTPYVIIIQHDLKFQTEIDLPKIIYTMETCSDRVKYVGFATNHVTSYARRCEDPSLPRILSPDPSFPIPLIPLFFWYDKTHIASVEHYLKLVFGRGSVINNGDFIEDKFGHVQLQDIKDHGMEVHSKYGTWMYFPRDEEREKEEESKNKCKNENKSKIENTTTTINDNKNQNNQANNYYCKPCLLHLDGRRFLTRAQKESIIEETRQLSSQHQKE</sequence>
<dbReference type="OrthoDB" id="414322at2759"/>
<reference evidence="2 3" key="2">
    <citation type="submission" date="2016-08" db="EMBL/GenBank/DDBJ databases">
        <title>Pervasive Adenine N6-methylation of Active Genes in Fungi.</title>
        <authorList>
            <consortium name="DOE Joint Genome Institute"/>
            <person name="Mondo S.J."/>
            <person name="Dannebaum R.O."/>
            <person name="Kuo R.C."/>
            <person name="Labutti K."/>
            <person name="Haridas S."/>
            <person name="Kuo A."/>
            <person name="Salamov A."/>
            <person name="Ahrendt S.R."/>
            <person name="Lipzen A."/>
            <person name="Sullivan W."/>
            <person name="Andreopoulos W.B."/>
            <person name="Clum A."/>
            <person name="Lindquist E."/>
            <person name="Daum C."/>
            <person name="Ramamoorthy G.K."/>
            <person name="Gryganskyi A."/>
            <person name="Culley D."/>
            <person name="Magnuson J.K."/>
            <person name="James T.Y."/>
            <person name="O'Malley M.A."/>
            <person name="Stajich J.E."/>
            <person name="Spatafora J.W."/>
            <person name="Visel A."/>
            <person name="Grigoriev I.V."/>
        </authorList>
    </citation>
    <scope>NUCLEOTIDE SEQUENCE [LARGE SCALE GENOMIC DNA]</scope>
    <source>
        <strain evidence="3">finn</strain>
    </source>
</reference>
<gene>
    <name evidence="2" type="ORF">BCR36DRAFT_362955</name>
</gene>
<keyword evidence="3" id="KW-1185">Reference proteome</keyword>
<evidence type="ECO:0000256" key="1">
    <source>
        <dbReference type="SAM" id="MobiDB-lite"/>
    </source>
</evidence>
<evidence type="ECO:0000313" key="3">
    <source>
        <dbReference type="Proteomes" id="UP000193719"/>
    </source>
</evidence>
<feature type="region of interest" description="Disordered" evidence="1">
    <location>
        <begin position="392"/>
        <end position="421"/>
    </location>
</feature>
<feature type="compositionally biased region" description="Basic and acidic residues" evidence="1">
    <location>
        <begin position="392"/>
        <end position="408"/>
    </location>
</feature>